<dbReference type="InterPro" id="IPR020904">
    <property type="entry name" value="Sc_DH/Rdtase_CS"/>
</dbReference>
<dbReference type="GO" id="GO:0016491">
    <property type="term" value="F:oxidoreductase activity"/>
    <property type="evidence" value="ECO:0007669"/>
    <property type="project" value="UniProtKB-KW"/>
</dbReference>
<dbReference type="GeneID" id="113861610"/>
<dbReference type="Gene3D" id="3.40.50.720">
    <property type="entry name" value="NAD(P)-binding Rossmann-like Domain"/>
    <property type="match status" value="1"/>
</dbReference>
<dbReference type="AlphaFoldDB" id="A0A8B8L4H7"/>
<dbReference type="PANTHER" id="PTHR42898:SF101">
    <property type="entry name" value="ENOYL-(ACYL CARRIER) REDUCTASE"/>
    <property type="match status" value="1"/>
</dbReference>
<dbReference type="FunFam" id="3.40.50.720:FF:000084">
    <property type="entry name" value="Short-chain dehydrogenase reductase"/>
    <property type="match status" value="1"/>
</dbReference>
<keyword evidence="2" id="KW-0560">Oxidoreductase</keyword>
<keyword evidence="1" id="KW-0521">NADP</keyword>
<dbReference type="PRINTS" id="PR00080">
    <property type="entry name" value="SDRFAMILY"/>
</dbReference>
<evidence type="ECO:0000256" key="3">
    <source>
        <dbReference type="ARBA" id="ARBA00025714"/>
    </source>
</evidence>
<reference evidence="5" key="2">
    <citation type="submission" date="2025-08" db="UniProtKB">
        <authorList>
            <consortium name="RefSeq"/>
        </authorList>
    </citation>
    <scope>IDENTIFICATION</scope>
    <source>
        <tissue evidence="5">Young leaves</tissue>
    </source>
</reference>
<accession>A0A8B8L4H7</accession>
<evidence type="ECO:0000256" key="2">
    <source>
        <dbReference type="ARBA" id="ARBA00023002"/>
    </source>
</evidence>
<dbReference type="SUPFAM" id="SSF51735">
    <property type="entry name" value="NAD(P)-binding Rossmann-fold domains"/>
    <property type="match status" value="1"/>
</dbReference>
<dbReference type="InterPro" id="IPR036291">
    <property type="entry name" value="NAD(P)-bd_dom_sf"/>
</dbReference>
<evidence type="ECO:0000313" key="5">
    <source>
        <dbReference type="RefSeq" id="XP_027350348.1"/>
    </source>
</evidence>
<dbReference type="Pfam" id="PF13561">
    <property type="entry name" value="adh_short_C2"/>
    <property type="match status" value="1"/>
</dbReference>
<protein>
    <submittedName>
        <fullName evidence="5">Tropinone reductase homolog isoform X1</fullName>
    </submittedName>
</protein>
<dbReference type="PANTHER" id="PTHR42898">
    <property type="entry name" value="TROPINONE REDUCTASE"/>
    <property type="match status" value="1"/>
</dbReference>
<reference evidence="4" key="1">
    <citation type="journal article" date="2019" name="Toxins">
        <title>Detection of Abrin-Like and Prepropulchellin-Like Toxin Genes and Transcripts Using Whole Genome Sequencing and Full-Length Transcript Sequencing of Abrus precatorius.</title>
        <authorList>
            <person name="Hovde B.T."/>
            <person name="Daligault H.E."/>
            <person name="Hanschen E.R."/>
            <person name="Kunde Y.A."/>
            <person name="Johnson M.B."/>
            <person name="Starkenburg S.R."/>
            <person name="Johnson S.L."/>
        </authorList>
    </citation>
    <scope>NUCLEOTIDE SEQUENCE [LARGE SCALE GENOMIC DNA]</scope>
</reference>
<dbReference type="Proteomes" id="UP000694853">
    <property type="component" value="Unplaced"/>
</dbReference>
<dbReference type="InterPro" id="IPR045000">
    <property type="entry name" value="TR"/>
</dbReference>
<dbReference type="PROSITE" id="PS00061">
    <property type="entry name" value="ADH_SHORT"/>
    <property type="match status" value="1"/>
</dbReference>
<dbReference type="InterPro" id="IPR002347">
    <property type="entry name" value="SDR_fam"/>
</dbReference>
<gene>
    <name evidence="5" type="primary">LOC113861610</name>
</gene>
<dbReference type="PRINTS" id="PR00081">
    <property type="entry name" value="GDHRDH"/>
</dbReference>
<keyword evidence="4" id="KW-1185">Reference proteome</keyword>
<evidence type="ECO:0000256" key="1">
    <source>
        <dbReference type="ARBA" id="ARBA00022857"/>
    </source>
</evidence>
<proteinExistence type="inferred from homology"/>
<dbReference type="RefSeq" id="XP_027350348.1">
    <property type="nucleotide sequence ID" value="XM_027494547.1"/>
</dbReference>
<comment type="similarity">
    <text evidence="3">Belongs to the short-chain dehydrogenases/reductases (SDR) family. SDR65C subfamily.</text>
</comment>
<dbReference type="OrthoDB" id="417891at2759"/>
<sequence>MAEIKLSFKDERWSLKGMKALVTGGTKGIGRAIVEELAEFGAVIHICARNQEDINKCLEEWKSKGFSVRGSACDIISREQRQNLMERVASIFDGKLNILVNNAGISGPKKIIDHTAEDITTIMGTNFEASYNLCQLAYPLLKASGNGSIIFISSVAGMVAMPLGSLYAASKGAINQLTKNIAMEWAKDNIRANAVAPGPVKTSLLESFMVCRNSAEGDKVVDDVVSQSPLGRMGKPKEISAIVAFLCLPASSYITGQIIKADGGFTI</sequence>
<name>A0A8B8L4H7_ABRPR</name>
<dbReference type="KEGG" id="aprc:113861610"/>
<evidence type="ECO:0000313" key="4">
    <source>
        <dbReference type="Proteomes" id="UP000694853"/>
    </source>
</evidence>
<organism evidence="4 5">
    <name type="scientific">Abrus precatorius</name>
    <name type="common">Indian licorice</name>
    <name type="synonym">Glycine abrus</name>
    <dbReference type="NCBI Taxonomy" id="3816"/>
    <lineage>
        <taxon>Eukaryota</taxon>
        <taxon>Viridiplantae</taxon>
        <taxon>Streptophyta</taxon>
        <taxon>Embryophyta</taxon>
        <taxon>Tracheophyta</taxon>
        <taxon>Spermatophyta</taxon>
        <taxon>Magnoliopsida</taxon>
        <taxon>eudicotyledons</taxon>
        <taxon>Gunneridae</taxon>
        <taxon>Pentapetalae</taxon>
        <taxon>rosids</taxon>
        <taxon>fabids</taxon>
        <taxon>Fabales</taxon>
        <taxon>Fabaceae</taxon>
        <taxon>Papilionoideae</taxon>
        <taxon>50 kb inversion clade</taxon>
        <taxon>NPAAA clade</taxon>
        <taxon>indigoferoid/millettioid clade</taxon>
        <taxon>Abreae</taxon>
        <taxon>Abrus</taxon>
    </lineage>
</organism>